<protein>
    <submittedName>
        <fullName evidence="12">Shugoshin N-terminal</fullName>
    </submittedName>
</protein>
<feature type="region of interest" description="Disordered" evidence="9">
    <location>
        <begin position="107"/>
        <end position="143"/>
    </location>
</feature>
<dbReference type="GO" id="GO:0005634">
    <property type="term" value="C:nucleus"/>
    <property type="evidence" value="ECO:0007669"/>
    <property type="project" value="InterPro"/>
</dbReference>
<dbReference type="EMBL" id="JAPQKI010000001">
    <property type="protein sequence ID" value="KAJ5112098.1"/>
    <property type="molecule type" value="Genomic_DNA"/>
</dbReference>
<feature type="compositionally biased region" description="Basic and acidic residues" evidence="9">
    <location>
        <begin position="465"/>
        <end position="478"/>
    </location>
</feature>
<evidence type="ECO:0000256" key="9">
    <source>
        <dbReference type="SAM" id="MobiDB-lite"/>
    </source>
</evidence>
<keyword evidence="7" id="KW-0131">Cell cycle</keyword>
<dbReference type="AlphaFoldDB" id="A0A9W9G523"/>
<evidence type="ECO:0000313" key="12">
    <source>
        <dbReference type="EMBL" id="KAJ5112098.1"/>
    </source>
</evidence>
<evidence type="ECO:0000259" key="10">
    <source>
        <dbReference type="Pfam" id="PF07557"/>
    </source>
</evidence>
<feature type="compositionally biased region" description="Acidic residues" evidence="9">
    <location>
        <begin position="277"/>
        <end position="292"/>
    </location>
</feature>
<feature type="domain" description="Shugoshin N-terminal coiled-coil" evidence="11">
    <location>
        <begin position="17"/>
        <end position="61"/>
    </location>
</feature>
<dbReference type="GO" id="GO:0051301">
    <property type="term" value="P:cell division"/>
    <property type="evidence" value="ECO:0007669"/>
    <property type="project" value="UniProtKB-KW"/>
</dbReference>
<feature type="compositionally biased region" description="Basic and acidic residues" evidence="9">
    <location>
        <begin position="117"/>
        <end position="126"/>
    </location>
</feature>
<feature type="compositionally biased region" description="Basic and acidic residues" evidence="9">
    <location>
        <begin position="177"/>
        <end position="191"/>
    </location>
</feature>
<proteinExistence type="inferred from homology"/>
<sequence length="631" mass="70207">MARLNDFAAPVESVDALKRRFVRQNREIMRVNSMQSMRIRSLESEVSHLLSENVSLRGQIITLTQENERLKAAKFLQNGVYEMKTRLDTKIAELNGLVSELGALPRKAGKLPQGKSFDSDRPRTEAPPRLNDPDYSADVDDGKLPAIMEDKYYPRRTLEPQEAHSIVESGSCLPDSPGDHHHEEQRHESEHSMSSSEEATPDLQEILPENQAGHSEQTNTETFLPPTLETRRRKKKKPELTATPGEDFVRTGHATSNDETKSANPTKLGSKRKFSLDDDAVLSDPAPEDDDFQFNRLSRSPKQSDPFEFIGHEFSPSKTPVGVKRGSSNSNTAKRKVLEPKSSNTTLGSPKKARAAPQPDIKPTLRIGGNENMPSPQKPKDLESHKAKSLSQNPRVRQVTILQKQKRTSRSIETEETTPCQLKTTAPRDSPVAKSGDNLPGVSDMSGASRPSRRRGTVVSYAEPNLRDKMRRPTKEMADAVTGRRSSSFQLARDSLDLPLNEHESAGSVLSDVVSNNGTSEQVPTQVSRRRRKVSSTNKDEGVFKSSMDQDDDSTVYTEVLGSRRQSRRHSSNPKSTVDLEDSLDSNSPSSAQMDSSFDNDEAAGWKQPPTIDAGHQRETRVVARRRSMMI</sequence>
<dbReference type="Pfam" id="PF07558">
    <property type="entry name" value="Shugoshin_N"/>
    <property type="match status" value="1"/>
</dbReference>
<feature type="compositionally biased region" description="Polar residues" evidence="9">
    <location>
        <begin position="389"/>
        <end position="403"/>
    </location>
</feature>
<keyword evidence="3" id="KW-0158">Chromosome</keyword>
<dbReference type="RefSeq" id="XP_056479871.1">
    <property type="nucleotide sequence ID" value="XM_056612647.1"/>
</dbReference>
<name>A0A9W9G523_9EURO</name>
<gene>
    <name evidence="12" type="ORF">N7532_000143</name>
</gene>
<evidence type="ECO:0000256" key="1">
    <source>
        <dbReference type="ARBA" id="ARBA00004584"/>
    </source>
</evidence>
<feature type="compositionally biased region" description="Polar residues" evidence="9">
    <location>
        <begin position="513"/>
        <end position="527"/>
    </location>
</feature>
<evidence type="ECO:0000313" key="13">
    <source>
        <dbReference type="Proteomes" id="UP001149074"/>
    </source>
</evidence>
<keyword evidence="8" id="KW-0137">Centromere</keyword>
<evidence type="ECO:0000256" key="7">
    <source>
        <dbReference type="ARBA" id="ARBA00023306"/>
    </source>
</evidence>
<keyword evidence="4" id="KW-0132">Cell division</keyword>
<organism evidence="12 13">
    <name type="scientific">Penicillium argentinense</name>
    <dbReference type="NCBI Taxonomy" id="1131581"/>
    <lineage>
        <taxon>Eukaryota</taxon>
        <taxon>Fungi</taxon>
        <taxon>Dikarya</taxon>
        <taxon>Ascomycota</taxon>
        <taxon>Pezizomycotina</taxon>
        <taxon>Eurotiomycetes</taxon>
        <taxon>Eurotiomycetidae</taxon>
        <taxon>Eurotiales</taxon>
        <taxon>Aspergillaceae</taxon>
        <taxon>Penicillium</taxon>
    </lineage>
</organism>
<evidence type="ECO:0000256" key="6">
    <source>
        <dbReference type="ARBA" id="ARBA00023054"/>
    </source>
</evidence>
<keyword evidence="13" id="KW-1185">Reference proteome</keyword>
<evidence type="ECO:0000256" key="5">
    <source>
        <dbReference type="ARBA" id="ARBA00022829"/>
    </source>
</evidence>
<evidence type="ECO:0000256" key="8">
    <source>
        <dbReference type="ARBA" id="ARBA00023328"/>
    </source>
</evidence>
<dbReference type="InterPro" id="IPR011516">
    <property type="entry name" value="Shugoshin_N"/>
</dbReference>
<feature type="domain" description="Shugoshin C-terminal" evidence="10">
    <location>
        <begin position="449"/>
        <end position="472"/>
    </location>
</feature>
<dbReference type="OrthoDB" id="5394106at2759"/>
<evidence type="ECO:0000256" key="3">
    <source>
        <dbReference type="ARBA" id="ARBA00022454"/>
    </source>
</evidence>
<dbReference type="Pfam" id="PF07557">
    <property type="entry name" value="Shugoshin_C"/>
    <property type="match status" value="1"/>
</dbReference>
<accession>A0A9W9G523</accession>
<reference evidence="12" key="2">
    <citation type="journal article" date="2023" name="IMA Fungus">
        <title>Comparative genomic study of the Penicillium genus elucidates a diverse pangenome and 15 lateral gene transfer events.</title>
        <authorList>
            <person name="Petersen C."/>
            <person name="Sorensen T."/>
            <person name="Nielsen M.R."/>
            <person name="Sondergaard T.E."/>
            <person name="Sorensen J.L."/>
            <person name="Fitzpatrick D.A."/>
            <person name="Frisvad J.C."/>
            <person name="Nielsen K.L."/>
        </authorList>
    </citation>
    <scope>NUCLEOTIDE SEQUENCE</scope>
    <source>
        <strain evidence="12">IBT 30761</strain>
    </source>
</reference>
<dbReference type="GO" id="GO:0000779">
    <property type="term" value="C:condensed chromosome, centromeric region"/>
    <property type="evidence" value="ECO:0007669"/>
    <property type="project" value="UniProtKB-ARBA"/>
</dbReference>
<evidence type="ECO:0000256" key="2">
    <source>
        <dbReference type="ARBA" id="ARBA00010845"/>
    </source>
</evidence>
<reference evidence="12" key="1">
    <citation type="submission" date="2022-11" db="EMBL/GenBank/DDBJ databases">
        <authorList>
            <person name="Petersen C."/>
        </authorList>
    </citation>
    <scope>NUCLEOTIDE SEQUENCE</scope>
    <source>
        <strain evidence="12">IBT 30761</strain>
    </source>
</reference>
<feature type="region of interest" description="Disordered" evidence="9">
    <location>
        <begin position="161"/>
        <end position="488"/>
    </location>
</feature>
<feature type="compositionally biased region" description="Polar residues" evidence="9">
    <location>
        <begin position="585"/>
        <end position="597"/>
    </location>
</feature>
<dbReference type="GO" id="GO:0045132">
    <property type="term" value="P:meiotic chromosome segregation"/>
    <property type="evidence" value="ECO:0007669"/>
    <property type="project" value="InterPro"/>
</dbReference>
<feature type="region of interest" description="Disordered" evidence="9">
    <location>
        <begin position="509"/>
        <end position="631"/>
    </location>
</feature>
<keyword evidence="5" id="KW-0159">Chromosome partition</keyword>
<feature type="compositionally biased region" description="Polar residues" evidence="9">
    <location>
        <begin position="212"/>
        <end position="222"/>
    </location>
</feature>
<comment type="caution">
    <text evidence="12">The sequence shown here is derived from an EMBL/GenBank/DDBJ whole genome shotgun (WGS) entry which is preliminary data.</text>
</comment>
<evidence type="ECO:0000259" key="11">
    <source>
        <dbReference type="Pfam" id="PF07558"/>
    </source>
</evidence>
<comment type="similarity">
    <text evidence="2">Belongs to the shugoshin family.</text>
</comment>
<dbReference type="Proteomes" id="UP001149074">
    <property type="component" value="Unassembled WGS sequence"/>
</dbReference>
<dbReference type="GeneID" id="81351626"/>
<evidence type="ECO:0000256" key="4">
    <source>
        <dbReference type="ARBA" id="ARBA00022618"/>
    </source>
</evidence>
<comment type="subcellular location">
    <subcellularLocation>
        <location evidence="1">Chromosome</location>
        <location evidence="1">Centromere</location>
    </subcellularLocation>
</comment>
<keyword evidence="6" id="KW-0175">Coiled coil</keyword>
<dbReference type="InterPro" id="IPR011515">
    <property type="entry name" value="Shugoshin_C"/>
</dbReference>